<proteinExistence type="predicted"/>
<dbReference type="GO" id="GO:0004803">
    <property type="term" value="F:transposase activity"/>
    <property type="evidence" value="ECO:0007669"/>
    <property type="project" value="InterPro"/>
</dbReference>
<gene>
    <name evidence="2" type="ORF">S01H4_26196</name>
</gene>
<dbReference type="GO" id="GO:0003677">
    <property type="term" value="F:DNA binding"/>
    <property type="evidence" value="ECO:0007669"/>
    <property type="project" value="InterPro"/>
</dbReference>
<dbReference type="InterPro" id="IPR002559">
    <property type="entry name" value="Transposase_11"/>
</dbReference>
<feature type="non-terminal residue" evidence="2">
    <location>
        <position position="1"/>
    </location>
</feature>
<dbReference type="EMBL" id="BART01012589">
    <property type="protein sequence ID" value="GAG82868.1"/>
    <property type="molecule type" value="Genomic_DNA"/>
</dbReference>
<organism evidence="2">
    <name type="scientific">marine sediment metagenome</name>
    <dbReference type="NCBI Taxonomy" id="412755"/>
    <lineage>
        <taxon>unclassified sequences</taxon>
        <taxon>metagenomes</taxon>
        <taxon>ecological metagenomes</taxon>
    </lineage>
</organism>
<dbReference type="GO" id="GO:0006313">
    <property type="term" value="P:DNA transposition"/>
    <property type="evidence" value="ECO:0007669"/>
    <property type="project" value="InterPro"/>
</dbReference>
<dbReference type="Pfam" id="PF01609">
    <property type="entry name" value="DDE_Tnp_1"/>
    <property type="match status" value="1"/>
</dbReference>
<sequence length="267" mass="31044">FLNESDWGLDVLSMDLNKIKIMEQNRQTSMASKGFIIIDDSLLDKSGNSMELVGPHFDHCSFSMKTGLSLVSMNYFDDKKNYNLLKEVYLRKTYLEEFGQREQFKTKIEIAMTLIEALTEAFPSILTQRPTFLFDSWYLSTKMVATLKTYDFKYVSRAKSNRVIEGLDMNLKKYAQKVLKSTDFKEIKIESNNKMHTRFVFTTLLPLSSLGDVRISFIKNRFDGEVKCFVVSNDLKLSEAEIIKAYKERWGIETDYKTNKQYLGLSD</sequence>
<name>X1BFH5_9ZZZZ</name>
<accession>X1BFH5</accession>
<dbReference type="SUPFAM" id="SSF53098">
    <property type="entry name" value="Ribonuclease H-like"/>
    <property type="match status" value="1"/>
</dbReference>
<comment type="caution">
    <text evidence="2">The sequence shown here is derived from an EMBL/GenBank/DDBJ whole genome shotgun (WGS) entry which is preliminary data.</text>
</comment>
<dbReference type="AlphaFoldDB" id="X1BFH5"/>
<feature type="domain" description="Transposase IS4-like" evidence="1">
    <location>
        <begin position="115"/>
        <end position="264"/>
    </location>
</feature>
<reference evidence="2" key="1">
    <citation type="journal article" date="2014" name="Front. Microbiol.">
        <title>High frequency of phylogenetically diverse reductive dehalogenase-homologous genes in deep subseafloor sedimentary metagenomes.</title>
        <authorList>
            <person name="Kawai M."/>
            <person name="Futagami T."/>
            <person name="Toyoda A."/>
            <person name="Takaki Y."/>
            <person name="Nishi S."/>
            <person name="Hori S."/>
            <person name="Arai W."/>
            <person name="Tsubouchi T."/>
            <person name="Morono Y."/>
            <person name="Uchiyama I."/>
            <person name="Ito T."/>
            <person name="Fujiyama A."/>
            <person name="Inagaki F."/>
            <person name="Takami H."/>
        </authorList>
    </citation>
    <scope>NUCLEOTIDE SEQUENCE</scope>
    <source>
        <strain evidence="2">Expedition CK06-06</strain>
    </source>
</reference>
<protein>
    <recommendedName>
        <fullName evidence="1">Transposase IS4-like domain-containing protein</fullName>
    </recommendedName>
</protein>
<feature type="non-terminal residue" evidence="2">
    <location>
        <position position="267"/>
    </location>
</feature>
<dbReference type="InterPro" id="IPR012337">
    <property type="entry name" value="RNaseH-like_sf"/>
</dbReference>
<evidence type="ECO:0000313" key="2">
    <source>
        <dbReference type="EMBL" id="GAG82868.1"/>
    </source>
</evidence>
<evidence type="ECO:0000259" key="1">
    <source>
        <dbReference type="Pfam" id="PF01609"/>
    </source>
</evidence>